<dbReference type="AlphaFoldDB" id="A0A4C1YYX0"/>
<dbReference type="OrthoDB" id="10017160at2759"/>
<keyword evidence="2" id="KW-1185">Reference proteome</keyword>
<evidence type="ECO:0000313" key="1">
    <source>
        <dbReference type="EMBL" id="GBP81681.1"/>
    </source>
</evidence>
<sequence length="127" mass="14418">MPEWKGRVPLTRSHCERITATRGCKAVNSECYTTTCLPEDFKEVRKNGQCRIILHHGNASCHISAETTWSLQDQKTELTGHPSYGPDLAPNDFYLFPSVKNKLSCQRFSTHEEAVGAFRMHVLEIPQ</sequence>
<dbReference type="Proteomes" id="UP000299102">
    <property type="component" value="Unassembled WGS sequence"/>
</dbReference>
<dbReference type="PANTHER" id="PTHR46060:SF1">
    <property type="entry name" value="MARINER MOS1 TRANSPOSASE-LIKE PROTEIN"/>
    <property type="match status" value="1"/>
</dbReference>
<evidence type="ECO:0000313" key="2">
    <source>
        <dbReference type="Proteomes" id="UP000299102"/>
    </source>
</evidence>
<reference evidence="1 2" key="1">
    <citation type="journal article" date="2019" name="Commun. Biol.">
        <title>The bagworm genome reveals a unique fibroin gene that provides high tensile strength.</title>
        <authorList>
            <person name="Kono N."/>
            <person name="Nakamura H."/>
            <person name="Ohtoshi R."/>
            <person name="Tomita M."/>
            <person name="Numata K."/>
            <person name="Arakawa K."/>
        </authorList>
    </citation>
    <scope>NUCLEOTIDE SEQUENCE [LARGE SCALE GENOMIC DNA]</scope>
</reference>
<dbReference type="EMBL" id="BGZK01001524">
    <property type="protein sequence ID" value="GBP81681.1"/>
    <property type="molecule type" value="Genomic_DNA"/>
</dbReference>
<organism evidence="1 2">
    <name type="scientific">Eumeta variegata</name>
    <name type="common">Bagworm moth</name>
    <name type="synonym">Eumeta japonica</name>
    <dbReference type="NCBI Taxonomy" id="151549"/>
    <lineage>
        <taxon>Eukaryota</taxon>
        <taxon>Metazoa</taxon>
        <taxon>Ecdysozoa</taxon>
        <taxon>Arthropoda</taxon>
        <taxon>Hexapoda</taxon>
        <taxon>Insecta</taxon>
        <taxon>Pterygota</taxon>
        <taxon>Neoptera</taxon>
        <taxon>Endopterygota</taxon>
        <taxon>Lepidoptera</taxon>
        <taxon>Glossata</taxon>
        <taxon>Ditrysia</taxon>
        <taxon>Tineoidea</taxon>
        <taxon>Psychidae</taxon>
        <taxon>Oiketicinae</taxon>
        <taxon>Eumeta</taxon>
    </lineage>
</organism>
<dbReference type="PANTHER" id="PTHR46060">
    <property type="entry name" value="MARINER MOS1 TRANSPOSASE-LIKE PROTEIN"/>
    <property type="match status" value="1"/>
</dbReference>
<comment type="caution">
    <text evidence="1">The sequence shown here is derived from an EMBL/GenBank/DDBJ whole genome shotgun (WGS) entry which is preliminary data.</text>
</comment>
<protein>
    <submittedName>
        <fullName evidence="1">Mariner Mos1 transposase</fullName>
    </submittedName>
</protein>
<gene>
    <name evidence="1" type="ORF">EVAR_63168_1</name>
</gene>
<name>A0A4C1YYX0_EUMVA</name>
<dbReference type="InterPro" id="IPR036397">
    <property type="entry name" value="RNaseH_sf"/>
</dbReference>
<dbReference type="GO" id="GO:0003676">
    <property type="term" value="F:nucleic acid binding"/>
    <property type="evidence" value="ECO:0007669"/>
    <property type="project" value="InterPro"/>
</dbReference>
<dbReference type="STRING" id="151549.A0A4C1YYX0"/>
<dbReference type="Gene3D" id="3.30.420.10">
    <property type="entry name" value="Ribonuclease H-like superfamily/Ribonuclease H"/>
    <property type="match status" value="1"/>
</dbReference>
<dbReference type="InterPro" id="IPR052709">
    <property type="entry name" value="Transposase-MT_Hybrid"/>
</dbReference>
<accession>A0A4C1YYX0</accession>
<proteinExistence type="predicted"/>